<dbReference type="PANTHER" id="PTHR21240">
    <property type="entry name" value="2-AMINO-3-CARBOXYLMUCONATE-6-SEMIALDEHYDE DECARBOXYLASE"/>
    <property type="match status" value="1"/>
</dbReference>
<dbReference type="Pfam" id="PF04909">
    <property type="entry name" value="Amidohydro_2"/>
    <property type="match status" value="1"/>
</dbReference>
<name>A0A4R8A6U3_9ACTN</name>
<proteinExistence type="predicted"/>
<evidence type="ECO:0000256" key="1">
    <source>
        <dbReference type="ARBA" id="ARBA00023239"/>
    </source>
</evidence>
<evidence type="ECO:0000313" key="4">
    <source>
        <dbReference type="Proteomes" id="UP000295447"/>
    </source>
</evidence>
<dbReference type="RefSeq" id="WP_134119158.1">
    <property type="nucleotide sequence ID" value="NZ_SODF01000001.1"/>
</dbReference>
<evidence type="ECO:0000259" key="2">
    <source>
        <dbReference type="Pfam" id="PF04909"/>
    </source>
</evidence>
<dbReference type="GO" id="GO:0016831">
    <property type="term" value="F:carboxy-lyase activity"/>
    <property type="evidence" value="ECO:0007669"/>
    <property type="project" value="InterPro"/>
</dbReference>
<dbReference type="InterPro" id="IPR006680">
    <property type="entry name" value="Amidohydro-rel"/>
</dbReference>
<protein>
    <recommendedName>
        <fullName evidence="2">Amidohydrolase-related domain-containing protein</fullName>
    </recommendedName>
</protein>
<organism evidence="3 4">
    <name type="scientific">Kribbella kalugense</name>
    <dbReference type="NCBI Taxonomy" id="2512221"/>
    <lineage>
        <taxon>Bacteria</taxon>
        <taxon>Bacillati</taxon>
        <taxon>Actinomycetota</taxon>
        <taxon>Actinomycetes</taxon>
        <taxon>Propionibacteriales</taxon>
        <taxon>Kribbellaceae</taxon>
        <taxon>Kribbella</taxon>
    </lineage>
</organism>
<dbReference type="AlphaFoldDB" id="A0A4R8A6U3"/>
<dbReference type="Gene3D" id="3.20.20.140">
    <property type="entry name" value="Metal-dependent hydrolases"/>
    <property type="match status" value="1"/>
</dbReference>
<sequence>MIGRRAEYRVIDVHAHLGPYSLFYIPESDAAAMVAVMDRTGTEVTVLSANRAIQQDAHLGNSQSLAAVDAHPDRIAAYAVINPWQDPERELERLAADERFVGIKVHPTLHRYPVTGARYAAVWEFAESTGCPVLSHSEHRSPYDAPAMFETVAETYPGSSVVLGHAGITPAGVDEAIEAASRYASLWLEVCGSQMTGPLIRSMVDQLGSGRVLFGSDFPFIDQRMSLGRVVYAPLTESQRQDVLSGNARKLFRWRPLPGESGERGVDDTDE</sequence>
<dbReference type="InterPro" id="IPR032465">
    <property type="entry name" value="ACMSD"/>
</dbReference>
<dbReference type="GO" id="GO:0016787">
    <property type="term" value="F:hydrolase activity"/>
    <property type="evidence" value="ECO:0007669"/>
    <property type="project" value="InterPro"/>
</dbReference>
<dbReference type="Proteomes" id="UP000295447">
    <property type="component" value="Unassembled WGS sequence"/>
</dbReference>
<keyword evidence="1" id="KW-0456">Lyase</keyword>
<dbReference type="EMBL" id="SODF01000001">
    <property type="protein sequence ID" value="TDW24030.1"/>
    <property type="molecule type" value="Genomic_DNA"/>
</dbReference>
<comment type="caution">
    <text evidence="3">The sequence shown here is derived from an EMBL/GenBank/DDBJ whole genome shotgun (WGS) entry which is preliminary data.</text>
</comment>
<dbReference type="SUPFAM" id="SSF51556">
    <property type="entry name" value="Metallo-dependent hydrolases"/>
    <property type="match status" value="1"/>
</dbReference>
<dbReference type="CDD" id="cd01292">
    <property type="entry name" value="metallo-dependent_hydrolases"/>
    <property type="match status" value="1"/>
</dbReference>
<reference evidence="3 4" key="1">
    <citation type="submission" date="2019-03" db="EMBL/GenBank/DDBJ databases">
        <title>Genomic Encyclopedia of Type Strains, Phase III (KMG-III): the genomes of soil and plant-associated and newly described type strains.</title>
        <authorList>
            <person name="Whitman W."/>
        </authorList>
    </citation>
    <scope>NUCLEOTIDE SEQUENCE [LARGE SCALE GENOMIC DNA]</scope>
    <source>
        <strain evidence="3 4">VKM Ac-2570</strain>
    </source>
</reference>
<accession>A0A4R8A6U3</accession>
<dbReference type="OrthoDB" id="1407586at2"/>
<feature type="domain" description="Amidohydrolase-related" evidence="2">
    <location>
        <begin position="11"/>
        <end position="253"/>
    </location>
</feature>
<evidence type="ECO:0000313" key="3">
    <source>
        <dbReference type="EMBL" id="TDW24030.1"/>
    </source>
</evidence>
<keyword evidence="4" id="KW-1185">Reference proteome</keyword>
<gene>
    <name evidence="3" type="ORF">EV650_2891</name>
</gene>
<dbReference type="InterPro" id="IPR032466">
    <property type="entry name" value="Metal_Hydrolase"/>
</dbReference>